<reference evidence="11 12" key="1">
    <citation type="journal article" date="2022" name="bioRxiv">
        <title>Ecology and evolution of chlamydial symbionts of arthropods.</title>
        <authorList>
            <person name="Halter T."/>
            <person name="Koestlbacher S."/>
            <person name="Collingro A."/>
            <person name="Sixt B.S."/>
            <person name="Toenshoff E.R."/>
            <person name="Hendrickx F."/>
            <person name="Kostanjsek R."/>
            <person name="Horn M."/>
        </authorList>
    </citation>
    <scope>NUCLEOTIDE SEQUENCE [LARGE SCALE GENOMIC DNA]</scope>
    <source>
        <strain evidence="11">W744xW776</strain>
    </source>
</reference>
<dbReference type="Gene3D" id="3.30.300.180">
    <property type="match status" value="1"/>
</dbReference>
<dbReference type="Pfam" id="PF00308">
    <property type="entry name" value="Bac_DnaA"/>
    <property type="match status" value="1"/>
</dbReference>
<dbReference type="CDD" id="cd06571">
    <property type="entry name" value="Bac_DnaA_C"/>
    <property type="match status" value="1"/>
</dbReference>
<dbReference type="EMBL" id="CP075587">
    <property type="protein sequence ID" value="QYF48782.1"/>
    <property type="molecule type" value="Genomic_DNA"/>
</dbReference>
<comment type="function">
    <text evidence="7">Plays an essential role in the initiation and regulation of chromosomal replication. ATP-DnaA binds to the origin of replication (oriC) to initiate formation of the DNA replication initiation complex once per cell cycle. Binds the DnaA box (a 9 base pair repeat at the origin) and separates the double-stranded (ds)DNA. Forms a right-handed helical filament on oriC DNA; dsDNA binds to the exterior of the filament while single-stranded (ss)DNA is stabiized in the filament's interior. The ATP-DnaA-oriC complex binds and stabilizes one strand of the AT-rich DNA unwinding element (DUE), permitting loading of DNA polymerase. After initiation quickly degrades to an ADP-DnaA complex that is not apt for DNA replication. Binds acidic phospholipids.</text>
</comment>
<dbReference type="Gene3D" id="3.40.50.300">
    <property type="entry name" value="P-loop containing nucleotide triphosphate hydrolases"/>
    <property type="match status" value="1"/>
</dbReference>
<dbReference type="InterPro" id="IPR024633">
    <property type="entry name" value="DnaA_N_dom"/>
</dbReference>
<dbReference type="InterPro" id="IPR003593">
    <property type="entry name" value="AAA+_ATPase"/>
</dbReference>
<keyword evidence="6 7" id="KW-0238">DNA-binding</keyword>
<evidence type="ECO:0000256" key="7">
    <source>
        <dbReference type="RuleBase" id="RU000577"/>
    </source>
</evidence>
<evidence type="ECO:0000256" key="8">
    <source>
        <dbReference type="RuleBase" id="RU004227"/>
    </source>
</evidence>
<evidence type="ECO:0000313" key="11">
    <source>
        <dbReference type="EMBL" id="QYF48782.1"/>
    </source>
</evidence>
<dbReference type="Proteomes" id="UP000826014">
    <property type="component" value="Chromosome"/>
</dbReference>
<dbReference type="InterPro" id="IPR010921">
    <property type="entry name" value="Trp_repressor/repl_initiator"/>
</dbReference>
<feature type="domain" description="AAA+ ATPase" evidence="9">
    <location>
        <begin position="145"/>
        <end position="273"/>
    </location>
</feature>
<dbReference type="PRINTS" id="PR00051">
    <property type="entry name" value="DNAA"/>
</dbReference>
<dbReference type="PANTHER" id="PTHR30050:SF2">
    <property type="entry name" value="CHROMOSOMAL REPLICATION INITIATOR PROTEIN DNAA"/>
    <property type="match status" value="1"/>
</dbReference>
<dbReference type="PANTHER" id="PTHR30050">
    <property type="entry name" value="CHROMOSOMAL REPLICATION INITIATOR PROTEIN DNAA"/>
    <property type="match status" value="1"/>
</dbReference>
<accession>A0ABX8V0M9</accession>
<keyword evidence="1" id="KW-0963">Cytoplasm</keyword>
<proteinExistence type="inferred from homology"/>
<protein>
    <recommendedName>
        <fullName evidence="7">Chromosomal replication initiator protein DnaA</fullName>
    </recommendedName>
</protein>
<dbReference type="InterPro" id="IPR020591">
    <property type="entry name" value="Chromosome_initiator_DnaA-like"/>
</dbReference>
<evidence type="ECO:0000256" key="5">
    <source>
        <dbReference type="ARBA" id="ARBA00023121"/>
    </source>
</evidence>
<comment type="similarity">
    <text evidence="8">Belongs to the DnaA family.</text>
</comment>
<keyword evidence="2 7" id="KW-0235">DNA replication</keyword>
<gene>
    <name evidence="11" type="ORF">RHABOEDO_000998</name>
</gene>
<keyword evidence="5" id="KW-0446">Lipid-binding</keyword>
<sequence>MQAWEEFLKKQEDLLGKQTVNQWLRSLKILHFDATNLYLEAADAFHMLWFEEHMRPLIKTHLLNNNSRTIKVHLHVPDGGMNKKKDKTQQPAVFSPIADRLDPIATLANFVPAKANEVVMRLCCELTGVDPISLCFTSAPPNLAACNPIFLWGKAGTGKTHLLMALTHLFCQRGLKALFVRAETFTEHVISAIRSSEMQKFREIYRHLDALLIDDVHLFMRKDATQEELFHLFNTLHLSNKQIILSSNTPPSQLEEIEPRLISRFEWGIVLQLSELTEIERKKLLTHCCKVRNFPLTEKVCFFLVQTFSNNHSLLRAFEALLLRIYLKDKNFKPDKLQSGQVETILSDLIQFEQQKTLNKDTILSAVASYFDITSTEIIGKSQIHRHTFPRQISIYLCRTILKLSFTQIGKIFSRDHSTAVTAVKQIKTKLENRDKELQEALKQIVASLDKEVAIPGVLTNDRNSDHYFIKS</sequence>
<keyword evidence="3 7" id="KW-0547">Nucleotide-binding</keyword>
<keyword evidence="12" id="KW-1185">Reference proteome</keyword>
<dbReference type="Gene3D" id="1.10.1750.10">
    <property type="match status" value="1"/>
</dbReference>
<feature type="domain" description="Chromosomal replication initiator DnaA C-terminal" evidence="10">
    <location>
        <begin position="359"/>
        <end position="427"/>
    </location>
</feature>
<evidence type="ECO:0000256" key="2">
    <source>
        <dbReference type="ARBA" id="ARBA00022705"/>
    </source>
</evidence>
<evidence type="ECO:0000259" key="10">
    <source>
        <dbReference type="SMART" id="SM00760"/>
    </source>
</evidence>
<dbReference type="SUPFAM" id="SSF48295">
    <property type="entry name" value="TrpR-like"/>
    <property type="match status" value="1"/>
</dbReference>
<dbReference type="Pfam" id="PF08299">
    <property type="entry name" value="Bac_DnaA_C"/>
    <property type="match status" value="1"/>
</dbReference>
<evidence type="ECO:0000256" key="1">
    <source>
        <dbReference type="ARBA" id="ARBA00022490"/>
    </source>
</evidence>
<evidence type="ECO:0000259" key="9">
    <source>
        <dbReference type="SMART" id="SM00382"/>
    </source>
</evidence>
<dbReference type="Pfam" id="PF11638">
    <property type="entry name" value="DnaA_N"/>
    <property type="match status" value="1"/>
</dbReference>
<dbReference type="CDD" id="cd00009">
    <property type="entry name" value="AAA"/>
    <property type="match status" value="1"/>
</dbReference>
<name>A0ABX8V0M9_9BACT</name>
<evidence type="ECO:0000256" key="6">
    <source>
        <dbReference type="ARBA" id="ARBA00023125"/>
    </source>
</evidence>
<evidence type="ECO:0000256" key="4">
    <source>
        <dbReference type="ARBA" id="ARBA00022840"/>
    </source>
</evidence>
<keyword evidence="4 7" id="KW-0067">ATP-binding</keyword>
<dbReference type="InterPro" id="IPR027417">
    <property type="entry name" value="P-loop_NTPase"/>
</dbReference>
<organism evidence="11 12">
    <name type="scientific">Candidatus Rhabdochlamydia oedothoracis</name>
    <dbReference type="NCBI Taxonomy" id="2720720"/>
    <lineage>
        <taxon>Bacteria</taxon>
        <taxon>Pseudomonadati</taxon>
        <taxon>Chlamydiota</taxon>
        <taxon>Chlamydiia</taxon>
        <taxon>Parachlamydiales</taxon>
        <taxon>Candidatus Rhabdochlamydiaceae</taxon>
        <taxon>Candidatus Rhabdochlamydia</taxon>
    </lineage>
</organism>
<dbReference type="InterPro" id="IPR013317">
    <property type="entry name" value="DnaA_dom"/>
</dbReference>
<dbReference type="InterPro" id="IPR038454">
    <property type="entry name" value="DnaA_N_sf"/>
</dbReference>
<dbReference type="SMART" id="SM00382">
    <property type="entry name" value="AAA"/>
    <property type="match status" value="1"/>
</dbReference>
<dbReference type="InterPro" id="IPR013159">
    <property type="entry name" value="DnaA_C"/>
</dbReference>
<evidence type="ECO:0000313" key="12">
    <source>
        <dbReference type="Proteomes" id="UP000826014"/>
    </source>
</evidence>
<dbReference type="SUPFAM" id="SSF52540">
    <property type="entry name" value="P-loop containing nucleoside triphosphate hydrolases"/>
    <property type="match status" value="1"/>
</dbReference>
<dbReference type="SMART" id="SM00760">
    <property type="entry name" value="Bac_DnaA_C"/>
    <property type="match status" value="1"/>
</dbReference>
<evidence type="ECO:0000256" key="3">
    <source>
        <dbReference type="ARBA" id="ARBA00022741"/>
    </source>
</evidence>